<dbReference type="EMBL" id="CP015581">
    <property type="protein sequence ID" value="ARU98198.1"/>
    <property type="molecule type" value="Genomic_DNA"/>
</dbReference>
<dbReference type="KEGG" id="tci:A7K98_10470"/>
<sequence length="75" mass="8090">MIFSKCNSPVIILTAAVYPYNVLTKMVSAHIDHKSGVISATFAAIARPGSVQQPIAQFVIDISRNNSNNSSKTVR</sequence>
<evidence type="ECO:0000313" key="3">
    <source>
        <dbReference type="Proteomes" id="UP000195729"/>
    </source>
</evidence>
<accession>A0A1Y0LL42</accession>
<proteinExistence type="predicted"/>
<dbReference type="Proteomes" id="UP000195729">
    <property type="component" value="Chromosome"/>
</dbReference>
<dbReference type="EMBL" id="CP015579">
    <property type="protein sequence ID" value="ARU94158.1"/>
    <property type="molecule type" value="Genomic_DNA"/>
</dbReference>
<dbReference type="Proteomes" id="UP000195814">
    <property type="component" value="Chromosome"/>
</dbReference>
<evidence type="ECO:0000313" key="2">
    <source>
        <dbReference type="EMBL" id="ARU98198.1"/>
    </source>
</evidence>
<reference evidence="3 4" key="1">
    <citation type="submission" date="2016-05" db="EMBL/GenBank/DDBJ databases">
        <title>Complete genome sequence of two 2,5-diketo-D-glunonic acid producing strain Tatumella citrea.</title>
        <authorList>
            <person name="Duan C."/>
            <person name="Yang J."/>
            <person name="Yang S."/>
        </authorList>
    </citation>
    <scope>NUCLEOTIDE SEQUENCE [LARGE SCALE GENOMIC DNA]</scope>
    <source>
        <strain evidence="2 3">ATCC 39140</strain>
        <strain evidence="1 4">DSM 13699</strain>
    </source>
</reference>
<protein>
    <submittedName>
        <fullName evidence="1">Uncharacterized protein</fullName>
    </submittedName>
</protein>
<dbReference type="AlphaFoldDB" id="A0A1Y0LL42"/>
<name>A0A1Y0LL42_TATCI</name>
<keyword evidence="3" id="KW-1185">Reference proteome</keyword>
<evidence type="ECO:0000313" key="4">
    <source>
        <dbReference type="Proteomes" id="UP000195814"/>
    </source>
</evidence>
<organism evidence="1 4">
    <name type="scientific">Tatumella citrea</name>
    <name type="common">Pantoea citrea</name>
    <dbReference type="NCBI Taxonomy" id="53336"/>
    <lineage>
        <taxon>Bacteria</taxon>
        <taxon>Pseudomonadati</taxon>
        <taxon>Pseudomonadota</taxon>
        <taxon>Gammaproteobacteria</taxon>
        <taxon>Enterobacterales</taxon>
        <taxon>Erwiniaceae</taxon>
        <taxon>Tatumella</taxon>
    </lineage>
</organism>
<evidence type="ECO:0000313" key="1">
    <source>
        <dbReference type="EMBL" id="ARU94158.1"/>
    </source>
</evidence>
<gene>
    <name evidence="1" type="ORF">A7K98_10470</name>
    <name evidence="2" type="ORF">A7K99_10470</name>
</gene>